<keyword evidence="1 3" id="KW-0853">WD repeat</keyword>
<keyword evidence="6" id="KW-1185">Reference proteome</keyword>
<dbReference type="PANTHER" id="PTHR19855">
    <property type="entry name" value="WD40 REPEAT PROTEIN 12, 37"/>
    <property type="match status" value="1"/>
</dbReference>
<dbReference type="PROSITE" id="PS00678">
    <property type="entry name" value="WD_REPEATS_1"/>
    <property type="match status" value="1"/>
</dbReference>
<dbReference type="InterPro" id="IPR011048">
    <property type="entry name" value="Haem_d1_sf"/>
</dbReference>
<evidence type="ECO:0000256" key="4">
    <source>
        <dbReference type="SAM" id="MobiDB-lite"/>
    </source>
</evidence>
<comment type="caution">
    <text evidence="5">The sequence shown here is derived from an EMBL/GenBank/DDBJ whole genome shotgun (WGS) entry which is preliminary data.</text>
</comment>
<evidence type="ECO:0000313" key="5">
    <source>
        <dbReference type="EMBL" id="GLF96565.1"/>
    </source>
</evidence>
<dbReference type="PRINTS" id="PR00320">
    <property type="entry name" value="GPROTEINBRPT"/>
</dbReference>
<dbReference type="Gene3D" id="2.130.10.10">
    <property type="entry name" value="YVTN repeat-like/Quinoprotein amine dehydrogenase"/>
    <property type="match status" value="3"/>
</dbReference>
<feature type="compositionally biased region" description="Basic and acidic residues" evidence="4">
    <location>
        <begin position="311"/>
        <end position="326"/>
    </location>
</feature>
<dbReference type="SMART" id="SM00320">
    <property type="entry name" value="WD40"/>
    <property type="match status" value="10"/>
</dbReference>
<dbReference type="RefSeq" id="WP_323448598.1">
    <property type="nucleotide sequence ID" value="NZ_BSBI01000008.1"/>
</dbReference>
<protein>
    <submittedName>
        <fullName evidence="5">Benzoate transporter</fullName>
    </submittedName>
</protein>
<name>A0ABQ5P1U5_9ACTN</name>
<dbReference type="SUPFAM" id="SSF51004">
    <property type="entry name" value="C-terminal (heme d1) domain of cytochrome cd1-nitrite reductase"/>
    <property type="match status" value="1"/>
</dbReference>
<feature type="repeat" description="WD" evidence="3">
    <location>
        <begin position="692"/>
        <end position="709"/>
    </location>
</feature>
<dbReference type="PROSITE" id="PS50082">
    <property type="entry name" value="WD_REPEATS_2"/>
    <property type="match status" value="3"/>
</dbReference>
<gene>
    <name evidence="5" type="ORF">SYYSPA8_19730</name>
</gene>
<organism evidence="5 6">
    <name type="scientific">Streptomyces yaizuensis</name>
    <dbReference type="NCBI Taxonomy" id="2989713"/>
    <lineage>
        <taxon>Bacteria</taxon>
        <taxon>Bacillati</taxon>
        <taxon>Actinomycetota</taxon>
        <taxon>Actinomycetes</taxon>
        <taxon>Kitasatosporales</taxon>
        <taxon>Streptomycetaceae</taxon>
        <taxon>Streptomyces</taxon>
    </lineage>
</organism>
<feature type="repeat" description="WD" evidence="3">
    <location>
        <begin position="627"/>
        <end position="661"/>
    </location>
</feature>
<dbReference type="Proteomes" id="UP001291653">
    <property type="component" value="Unassembled WGS sequence"/>
</dbReference>
<dbReference type="InterPro" id="IPR036322">
    <property type="entry name" value="WD40_repeat_dom_sf"/>
</dbReference>
<evidence type="ECO:0000256" key="1">
    <source>
        <dbReference type="ARBA" id="ARBA00022574"/>
    </source>
</evidence>
<dbReference type="SUPFAM" id="SSF50998">
    <property type="entry name" value="Quinoprotein alcohol dehydrogenase-like"/>
    <property type="match status" value="1"/>
</dbReference>
<dbReference type="InterPro" id="IPR020472">
    <property type="entry name" value="WD40_PAC1"/>
</dbReference>
<dbReference type="InterPro" id="IPR015943">
    <property type="entry name" value="WD40/YVTN_repeat-like_dom_sf"/>
</dbReference>
<dbReference type="InterPro" id="IPR001680">
    <property type="entry name" value="WD40_rpt"/>
</dbReference>
<dbReference type="Pfam" id="PF00400">
    <property type="entry name" value="WD40"/>
    <property type="match status" value="4"/>
</dbReference>
<evidence type="ECO:0000313" key="6">
    <source>
        <dbReference type="Proteomes" id="UP001291653"/>
    </source>
</evidence>
<reference evidence="5 6" key="1">
    <citation type="submission" date="2022-10" db="EMBL/GenBank/DDBJ databases">
        <title>Draft genome sequence of Streptomyces sp. YSPA8.</title>
        <authorList>
            <person name="Moriuchi R."/>
            <person name="Dohra H."/>
            <person name="Yamamura H."/>
            <person name="Kodani S."/>
        </authorList>
    </citation>
    <scope>NUCLEOTIDE SEQUENCE [LARGE SCALE GENOMIC DNA]</scope>
    <source>
        <strain evidence="5 6">YSPA8</strain>
    </source>
</reference>
<sequence length="810" mass="83760">MNDTPLWDAPGEAHRLIAKALAELVADDPAVPPHPYISRHLADHAARGDVLDDDHVPPALLPWESGNNVRALLRRSGPGDHQEWLRAWARIEPFARDADPESRLTSLQLAHFAASGRRVPLAARPGARGRTPGSRITPLWSDWTAQDNVLAVCGVPVESLACLTTADGRTLLAGGDSEGTIRRWERHGVPFGTPLRTGGGAIRHLLPLGDGRLVSGGADGAVRLWHGERGLPLAAPVHRPHTWVSALALHTPPQSPPCVVVAYGDGALVALDAVRLAPVDIALPLPAADGAPVVVAAVACEGQEGQEGQEGCERPERPERPERWEGTEGQGTALVLAQGRRVTLHRPGRKPVHLAEHRDEVRAVVPLTTPGRFATCDDSGAVRIWDAAAGRETAAAAQSPAGAVIAVAPVTVDGREAVVAAGIDHTLRVWDAATGSPVGAPLAGHTAPPVALAALPGATDAYIVSASGDGTLRRWRLAGHGSRPRPPLRRPVTAAALPGREIAGPGLLVAVADRTGATLWDAETGRGRPLPVRKSPVTAFAWAAAVRPDEGPLLATAHTDSAVRLWSLDAGGGTRAPVPAGELLRHSLPVQAMVAFPADDRSLLATAGADGWVCLWDLAGRELLRRWTGHRLSVRDVTVLTGAGGTLVVSAGADGALRFWDPAAGASAAGPVVHCGQRGVHALAVVEPGDGEGALLASGGEDGTVRLWDAVTLAPSGDALDAADGPVTALVAFRTPAGRTVLAAAGPGGTVQLWDVAARRPLLRLVTGNPLSVLAVRWDDGAPSGHDGTPVLLAAGQAGVCVLGVHLERG</sequence>
<dbReference type="SUPFAM" id="SSF50978">
    <property type="entry name" value="WD40 repeat-like"/>
    <property type="match status" value="1"/>
</dbReference>
<dbReference type="InterPro" id="IPR011047">
    <property type="entry name" value="Quinoprotein_ADH-like_sf"/>
</dbReference>
<keyword evidence="2" id="KW-0677">Repeat</keyword>
<proteinExistence type="predicted"/>
<dbReference type="InterPro" id="IPR019775">
    <property type="entry name" value="WD40_repeat_CS"/>
</dbReference>
<evidence type="ECO:0000256" key="2">
    <source>
        <dbReference type="ARBA" id="ARBA00022737"/>
    </source>
</evidence>
<evidence type="ECO:0000256" key="3">
    <source>
        <dbReference type="PROSITE-ProRule" id="PRU00221"/>
    </source>
</evidence>
<feature type="region of interest" description="Disordered" evidence="4">
    <location>
        <begin position="304"/>
        <end position="328"/>
    </location>
</feature>
<dbReference type="EMBL" id="BSBI01000008">
    <property type="protein sequence ID" value="GLF96565.1"/>
    <property type="molecule type" value="Genomic_DNA"/>
</dbReference>
<dbReference type="PANTHER" id="PTHR19855:SF11">
    <property type="entry name" value="RIBOSOME BIOGENESIS PROTEIN WDR12"/>
    <property type="match status" value="1"/>
</dbReference>
<accession>A0ABQ5P1U5</accession>
<feature type="repeat" description="WD" evidence="3">
    <location>
        <begin position="354"/>
        <end position="395"/>
    </location>
</feature>